<comment type="similarity">
    <text evidence="2 16">Belongs to the apolipoprotein C2 family.</text>
</comment>
<organism evidence="19 20">
    <name type="scientific">Lynx canadensis</name>
    <name type="common">Canada lynx</name>
    <name type="synonym">Felis canadensis</name>
    <dbReference type="NCBI Taxonomy" id="61383"/>
    <lineage>
        <taxon>Eukaryota</taxon>
        <taxon>Metazoa</taxon>
        <taxon>Chordata</taxon>
        <taxon>Craniata</taxon>
        <taxon>Vertebrata</taxon>
        <taxon>Euteleostomi</taxon>
        <taxon>Mammalia</taxon>
        <taxon>Eutheria</taxon>
        <taxon>Laurasiatheria</taxon>
        <taxon>Carnivora</taxon>
        <taxon>Feliformia</taxon>
        <taxon>Felidae</taxon>
        <taxon>Felinae</taxon>
        <taxon>Lynx</taxon>
    </lineage>
</organism>
<dbReference type="Ensembl" id="ENSLCNT00005031571.1">
    <property type="protein sequence ID" value="ENSLCNP00005028259.1"/>
    <property type="gene ID" value="ENSLCNG00005018418.1"/>
</dbReference>
<dbReference type="Proteomes" id="UP000472241">
    <property type="component" value="Unplaced"/>
</dbReference>
<evidence type="ECO:0000256" key="2">
    <source>
        <dbReference type="ARBA" id="ARBA00007221"/>
    </source>
</evidence>
<dbReference type="Gene3D" id="1.10.1440.10">
    <property type="entry name" value="Apolipoprotein C-II"/>
    <property type="match status" value="1"/>
</dbReference>
<evidence type="ECO:0000256" key="18">
    <source>
        <dbReference type="SAM" id="SignalP"/>
    </source>
</evidence>
<evidence type="ECO:0000256" key="10">
    <source>
        <dbReference type="ARBA" id="ARBA00022981"/>
    </source>
</evidence>
<evidence type="ECO:0000256" key="3">
    <source>
        <dbReference type="ARBA" id="ARBA00013947"/>
    </source>
</evidence>
<keyword evidence="5 16" id="KW-0162">Chylomicron</keyword>
<dbReference type="GO" id="GO:0016042">
    <property type="term" value="P:lipid catabolic process"/>
    <property type="evidence" value="ECO:0007669"/>
    <property type="project" value="UniProtKB-UniRule"/>
</dbReference>
<sequence>MGTRCLLVLLLVLLVLKCDVQGDDMARQDEATGPTLLSQMQESLYDYWGSAKAAAQDLYKKTYLTAVDEKIRYPQATPPPPQGNQESGPRALSKPWILRSQPCPTWGSRSLGSSHHPSQDT</sequence>
<dbReference type="GO" id="GO:0042627">
    <property type="term" value="C:chylomicron"/>
    <property type="evidence" value="ECO:0007669"/>
    <property type="project" value="UniProtKB-UniRule"/>
</dbReference>
<evidence type="ECO:0000256" key="4">
    <source>
        <dbReference type="ARBA" id="ARBA00022448"/>
    </source>
</evidence>
<feature type="chain" id="PRO_5025384148" description="Apolipoprotein C-II" evidence="18">
    <location>
        <begin position="23"/>
        <end position="121"/>
    </location>
</feature>
<evidence type="ECO:0000256" key="17">
    <source>
        <dbReference type="SAM" id="MobiDB-lite"/>
    </source>
</evidence>
<evidence type="ECO:0000256" key="7">
    <source>
        <dbReference type="ARBA" id="ARBA00022710"/>
    </source>
</evidence>
<evidence type="ECO:0000256" key="12">
    <source>
        <dbReference type="ARBA" id="ARBA00023098"/>
    </source>
</evidence>
<keyword evidence="14 16" id="KW-0850">VLDL</keyword>
<dbReference type="PANTHER" id="PTHR16566:SF0">
    <property type="entry name" value="APOLIPOPROTEIN C-II"/>
    <property type="match status" value="1"/>
</dbReference>
<feature type="region of interest" description="Disordered" evidence="17">
    <location>
        <begin position="71"/>
        <end position="121"/>
    </location>
</feature>
<dbReference type="GO" id="GO:0006869">
    <property type="term" value="P:lipid transport"/>
    <property type="evidence" value="ECO:0007669"/>
    <property type="project" value="UniProtKB-UniRule"/>
</dbReference>
<keyword evidence="7 16" id="KW-0427">LDL</keyword>
<dbReference type="GO" id="GO:0034362">
    <property type="term" value="C:low-density lipoprotein particle"/>
    <property type="evidence" value="ECO:0007669"/>
    <property type="project" value="UniProtKB-UniRule"/>
</dbReference>
<keyword evidence="10" id="KW-0730">Sialic acid</keyword>
<dbReference type="InterPro" id="IPR023121">
    <property type="entry name" value="ApoC-II_dom_sf"/>
</dbReference>
<evidence type="ECO:0000256" key="1">
    <source>
        <dbReference type="ARBA" id="ARBA00004613"/>
    </source>
</evidence>
<dbReference type="GO" id="GO:0016004">
    <property type="term" value="F:phospholipase activator activity"/>
    <property type="evidence" value="ECO:0007669"/>
    <property type="project" value="TreeGrafter"/>
</dbReference>
<dbReference type="PANTHER" id="PTHR16566">
    <property type="entry name" value="APOLIPOPROTEIN C-II"/>
    <property type="match status" value="1"/>
</dbReference>
<name>A0A667I5H4_LYNCA</name>
<keyword evidence="13" id="KW-0325">Glycoprotein</keyword>
<evidence type="ECO:0000256" key="8">
    <source>
        <dbReference type="ARBA" id="ARBA00022850"/>
    </source>
</evidence>
<keyword evidence="12 16" id="KW-0443">Lipid metabolism</keyword>
<dbReference type="GO" id="GO:0034361">
    <property type="term" value="C:very-low-density lipoprotein particle"/>
    <property type="evidence" value="ECO:0007669"/>
    <property type="project" value="UniProtKB-UniRule"/>
</dbReference>
<evidence type="ECO:0000313" key="20">
    <source>
        <dbReference type="Proteomes" id="UP000472241"/>
    </source>
</evidence>
<evidence type="ECO:0000256" key="13">
    <source>
        <dbReference type="ARBA" id="ARBA00023180"/>
    </source>
</evidence>
<reference evidence="19" key="1">
    <citation type="submission" date="2025-08" db="UniProtKB">
        <authorList>
            <consortium name="Ensembl"/>
        </authorList>
    </citation>
    <scope>IDENTIFICATION</scope>
</reference>
<keyword evidence="8 16" id="KW-0345">HDL</keyword>
<proteinExistence type="inferred from homology"/>
<dbReference type="InterPro" id="IPR008019">
    <property type="entry name" value="Apo-CII"/>
</dbReference>
<accession>A0A667I5H4</accession>
<feature type="compositionally biased region" description="Polar residues" evidence="17">
    <location>
        <begin position="107"/>
        <end position="121"/>
    </location>
</feature>
<comment type="subcellular location">
    <subcellularLocation>
        <location evidence="1 16">Secreted</location>
    </subcellularLocation>
</comment>
<keyword evidence="11 16" id="KW-0445">Lipid transport</keyword>
<evidence type="ECO:0000256" key="16">
    <source>
        <dbReference type="RuleBase" id="RU368054"/>
    </source>
</evidence>
<dbReference type="GO" id="GO:0034364">
    <property type="term" value="C:high-density lipoprotein particle"/>
    <property type="evidence" value="ECO:0007669"/>
    <property type="project" value="UniProtKB-KW"/>
</dbReference>
<keyword evidence="16 18" id="KW-0732">Signal</keyword>
<keyword evidence="9 16" id="KW-0442">Lipid degradation</keyword>
<protein>
    <recommendedName>
        <fullName evidence="3 16">Apolipoprotein C-II</fullName>
        <shortName evidence="16">Apo-CII</shortName>
        <shortName evidence="16">ApoC-II</shortName>
    </recommendedName>
    <alternativeName>
        <fullName evidence="15 16">Apolipoprotein C2</fullName>
    </alternativeName>
</protein>
<keyword evidence="4 16" id="KW-0813">Transport</keyword>
<evidence type="ECO:0000256" key="15">
    <source>
        <dbReference type="ARBA" id="ARBA00031176"/>
    </source>
</evidence>
<keyword evidence="6 16" id="KW-0964">Secreted</keyword>
<dbReference type="GO" id="GO:0043274">
    <property type="term" value="F:phospholipase binding"/>
    <property type="evidence" value="ECO:0007669"/>
    <property type="project" value="TreeGrafter"/>
</dbReference>
<dbReference type="AlphaFoldDB" id="A0A667I5H4"/>
<evidence type="ECO:0000256" key="11">
    <source>
        <dbReference type="ARBA" id="ARBA00023055"/>
    </source>
</evidence>
<evidence type="ECO:0000256" key="5">
    <source>
        <dbReference type="ARBA" id="ARBA00022513"/>
    </source>
</evidence>
<evidence type="ECO:0000313" key="19">
    <source>
        <dbReference type="Ensembl" id="ENSLCNP00005028259.1"/>
    </source>
</evidence>
<dbReference type="Pfam" id="PF05355">
    <property type="entry name" value="Apo-CII"/>
    <property type="match status" value="1"/>
</dbReference>
<evidence type="ECO:0000256" key="9">
    <source>
        <dbReference type="ARBA" id="ARBA00022963"/>
    </source>
</evidence>
<evidence type="ECO:0000256" key="6">
    <source>
        <dbReference type="ARBA" id="ARBA00022525"/>
    </source>
</evidence>
<dbReference type="GO" id="GO:0060697">
    <property type="term" value="P:positive regulation of phospholipid catabolic process"/>
    <property type="evidence" value="ECO:0007669"/>
    <property type="project" value="TreeGrafter"/>
</dbReference>
<comment type="function">
    <text evidence="16">Component of chylomicrons, very low-density lipoproteins (VLDL), low-density lipoproteins (LDL), and high-density lipoproteins (HDL) in plasma. Plays an important role in lipoprotein metabolism as an activator of lipoprotein lipase.</text>
</comment>
<gene>
    <name evidence="19" type="primary">APOC2</name>
</gene>
<evidence type="ECO:0000256" key="14">
    <source>
        <dbReference type="ARBA" id="ARBA00023313"/>
    </source>
</evidence>
<reference evidence="19" key="2">
    <citation type="submission" date="2025-09" db="UniProtKB">
        <authorList>
            <consortium name="Ensembl"/>
        </authorList>
    </citation>
    <scope>IDENTIFICATION</scope>
</reference>
<keyword evidence="20" id="KW-1185">Reference proteome</keyword>
<feature type="signal peptide" evidence="18">
    <location>
        <begin position="1"/>
        <end position="22"/>
    </location>
</feature>